<sequence length="106" mass="12339">MKFAVTAILIAVVFLYTSTIVSHPEGMTVLMKDRMVLSFDYVNITDWSVEQIYERKNIAKAIREDRIKDFNDMKLKLTTYSKVREGVDRAREKLQKAMEGVFGEKK</sequence>
<gene>
    <name evidence="1" type="ORF">CVV64_15030</name>
</gene>
<dbReference type="Proteomes" id="UP000233256">
    <property type="component" value="Unassembled WGS sequence"/>
</dbReference>
<comment type="caution">
    <text evidence="1">The sequence shown here is derived from an EMBL/GenBank/DDBJ whole genome shotgun (WGS) entry which is preliminary data.</text>
</comment>
<dbReference type="EMBL" id="PGXC01000021">
    <property type="protein sequence ID" value="PKK89300.1"/>
    <property type="molecule type" value="Genomic_DNA"/>
</dbReference>
<name>A0A2N1PLU7_9BACT</name>
<reference evidence="1 2" key="1">
    <citation type="journal article" date="2017" name="ISME J.">
        <title>Potential for microbial H2 and metal transformations associated with novel bacteria and archaea in deep terrestrial subsurface sediments.</title>
        <authorList>
            <person name="Hernsdorf A.W."/>
            <person name="Amano Y."/>
            <person name="Miyakawa K."/>
            <person name="Ise K."/>
            <person name="Suzuki Y."/>
            <person name="Anantharaman K."/>
            <person name="Probst A."/>
            <person name="Burstein D."/>
            <person name="Thomas B.C."/>
            <person name="Banfield J.F."/>
        </authorList>
    </citation>
    <scope>NUCLEOTIDE SEQUENCE [LARGE SCALE GENOMIC DNA]</scope>
    <source>
        <strain evidence="1">HGW-Wallbacteria-1</strain>
    </source>
</reference>
<accession>A0A2N1PLU7</accession>
<evidence type="ECO:0000313" key="2">
    <source>
        <dbReference type="Proteomes" id="UP000233256"/>
    </source>
</evidence>
<protein>
    <submittedName>
        <fullName evidence="1">Uncharacterized protein</fullName>
    </submittedName>
</protein>
<dbReference type="AlphaFoldDB" id="A0A2N1PLU7"/>
<proteinExistence type="predicted"/>
<organism evidence="1 2">
    <name type="scientific">Candidatus Wallbacteria bacterium HGW-Wallbacteria-1</name>
    <dbReference type="NCBI Taxonomy" id="2013854"/>
    <lineage>
        <taxon>Bacteria</taxon>
        <taxon>Candidatus Walliibacteriota</taxon>
    </lineage>
</organism>
<evidence type="ECO:0000313" key="1">
    <source>
        <dbReference type="EMBL" id="PKK89300.1"/>
    </source>
</evidence>